<reference evidence="7 8" key="1">
    <citation type="submission" date="2024-02" db="EMBL/GenBank/DDBJ databases">
        <title>Discinaceae phylogenomics.</title>
        <authorList>
            <person name="Dirks A.C."/>
            <person name="James T.Y."/>
        </authorList>
    </citation>
    <scope>NUCLEOTIDE SEQUENCE [LARGE SCALE GENOMIC DNA]</scope>
    <source>
        <strain evidence="7 8">ACD0624</strain>
    </source>
</reference>
<evidence type="ECO:0000256" key="3">
    <source>
        <dbReference type="ARBA" id="ARBA00022729"/>
    </source>
</evidence>
<dbReference type="InterPro" id="IPR008758">
    <property type="entry name" value="Peptidase_S28"/>
</dbReference>
<keyword evidence="2" id="KW-0645">Protease</keyword>
<dbReference type="EMBL" id="JBBBZM010000043">
    <property type="protein sequence ID" value="KAL0636799.1"/>
    <property type="molecule type" value="Genomic_DNA"/>
</dbReference>
<dbReference type="InterPro" id="IPR029058">
    <property type="entry name" value="AB_hydrolase_fold"/>
</dbReference>
<keyword evidence="5" id="KW-0325">Glycoprotein</keyword>
<protein>
    <submittedName>
        <fullName evidence="7">Uncharacterized protein</fullName>
    </submittedName>
</protein>
<keyword evidence="8" id="KW-1185">Reference proteome</keyword>
<dbReference type="Gene3D" id="3.40.50.1820">
    <property type="entry name" value="alpha/beta hydrolase"/>
    <property type="match status" value="2"/>
</dbReference>
<keyword evidence="3 6" id="KW-0732">Signal</keyword>
<proteinExistence type="inferred from homology"/>
<evidence type="ECO:0000313" key="8">
    <source>
        <dbReference type="Proteomes" id="UP001447188"/>
    </source>
</evidence>
<evidence type="ECO:0000256" key="4">
    <source>
        <dbReference type="ARBA" id="ARBA00022801"/>
    </source>
</evidence>
<accession>A0ABR3GLK2</accession>
<evidence type="ECO:0000313" key="7">
    <source>
        <dbReference type="EMBL" id="KAL0636799.1"/>
    </source>
</evidence>
<evidence type="ECO:0000256" key="6">
    <source>
        <dbReference type="SAM" id="SignalP"/>
    </source>
</evidence>
<dbReference type="Proteomes" id="UP001447188">
    <property type="component" value="Unassembled WGS sequence"/>
</dbReference>
<evidence type="ECO:0000256" key="5">
    <source>
        <dbReference type="ARBA" id="ARBA00023180"/>
    </source>
</evidence>
<name>A0ABR3GLK2_9PEZI</name>
<comment type="caution">
    <text evidence="7">The sequence shown here is derived from an EMBL/GenBank/DDBJ whole genome shotgun (WGS) entry which is preliminary data.</text>
</comment>
<dbReference type="SUPFAM" id="SSF53474">
    <property type="entry name" value="alpha/beta-Hydrolases"/>
    <property type="match status" value="1"/>
</dbReference>
<comment type="similarity">
    <text evidence="1">Belongs to the peptidase S28 family.</text>
</comment>
<feature type="signal peptide" evidence="6">
    <location>
        <begin position="1"/>
        <end position="17"/>
    </location>
</feature>
<dbReference type="PANTHER" id="PTHR11010">
    <property type="entry name" value="PROTEASE S28 PRO-X CARBOXYPEPTIDASE-RELATED"/>
    <property type="match status" value="1"/>
</dbReference>
<feature type="chain" id="PRO_5046306568" evidence="6">
    <location>
        <begin position="18"/>
        <end position="547"/>
    </location>
</feature>
<evidence type="ECO:0000256" key="1">
    <source>
        <dbReference type="ARBA" id="ARBA00011079"/>
    </source>
</evidence>
<keyword evidence="4" id="KW-0378">Hydrolase</keyword>
<gene>
    <name evidence="7" type="ORF">Q9L58_004156</name>
</gene>
<organism evidence="7 8">
    <name type="scientific">Discina gigas</name>
    <dbReference type="NCBI Taxonomy" id="1032678"/>
    <lineage>
        <taxon>Eukaryota</taxon>
        <taxon>Fungi</taxon>
        <taxon>Dikarya</taxon>
        <taxon>Ascomycota</taxon>
        <taxon>Pezizomycotina</taxon>
        <taxon>Pezizomycetes</taxon>
        <taxon>Pezizales</taxon>
        <taxon>Discinaceae</taxon>
        <taxon>Discina</taxon>
    </lineage>
</organism>
<dbReference type="PANTHER" id="PTHR11010:SF109">
    <property type="entry name" value="PEPTIDASE, FAMILY S28, PUTATIVE (AFU_ORTHOLOGUE AFUA_4G03790)-RELATED"/>
    <property type="match status" value="1"/>
</dbReference>
<dbReference type="Pfam" id="PF05577">
    <property type="entry name" value="Peptidase_S28"/>
    <property type="match status" value="1"/>
</dbReference>
<sequence>MWKLLAVGLSVLQTAQAIPQHPGFFHHQDRLNAEFGVDDSSNRLLSTAASVVFPETVTLPVDHFGKHTKTFENRYWVLEEFYKPGSPVFIYDAGEGDAEPGVQNRLVANGSFFRQIVSEFSGLGIVWEHRYYGKSTPYNITLETPAEQMQWLDTAQALADVPAFASNFSRPNFPHSDLTPASTPWIFVGGSYPGMRAAFVREKYPETIFASFASSAPVQAQVDMSIYFEQVYRGLNGLGFSNCTADIHAAIDYIDDQLANPATAAAIKKHFLGKGADKNSNEGLADVLTYIFYSWQSYEVEGTPGPLREFCDWIATDPATGKLSSAEGWAKKKGGKWAADRWAQWPKFAEVVNYYTPTNCEGFYGNSSTGTTECRLDDAFPDPAAISWTWQYCSEWGFFQSANLGPTSIVSKYNSLKHQQDICYRQFPNGLSSGLLPKTPRVDKVNGVYGGWNIRPSNVYFSGGEFDPWRTLSTLSSEAFAPKGISLTQEIPECNKPTPKNKIFGYLLKGAAHCFDFRTTWPDGDNSRQIFKDALKKWLKCFKPKKY</sequence>
<evidence type="ECO:0000256" key="2">
    <source>
        <dbReference type="ARBA" id="ARBA00022670"/>
    </source>
</evidence>